<proteinExistence type="predicted"/>
<dbReference type="InterPro" id="IPR014992">
    <property type="entry name" value="DUF1842"/>
</dbReference>
<dbReference type="RefSeq" id="WP_284136877.1">
    <property type="nucleotide sequence ID" value="NZ_JASJUT010000003.1"/>
</dbReference>
<evidence type="ECO:0000313" key="2">
    <source>
        <dbReference type="EMBL" id="MDK2595030.1"/>
    </source>
</evidence>
<feature type="domain" description="DUF1842" evidence="1">
    <location>
        <begin position="25"/>
        <end position="132"/>
    </location>
</feature>
<dbReference type="EMBL" id="JASJUT010000003">
    <property type="protein sequence ID" value="MDK2595030.1"/>
    <property type="molecule type" value="Genomic_DNA"/>
</dbReference>
<evidence type="ECO:0000313" key="3">
    <source>
        <dbReference type="Proteomes" id="UP001231915"/>
    </source>
</evidence>
<protein>
    <submittedName>
        <fullName evidence="2">DUF1842 domain-containing protein</fullName>
    </submittedName>
</protein>
<dbReference type="Proteomes" id="UP001231915">
    <property type="component" value="Unassembled WGS sequence"/>
</dbReference>
<comment type="caution">
    <text evidence="2">The sequence shown here is derived from an EMBL/GenBank/DDBJ whole genome shotgun (WGS) entry which is preliminary data.</text>
</comment>
<gene>
    <name evidence="2" type="ORF">QNM18_08245</name>
</gene>
<organism evidence="2 3">
    <name type="scientific">Pseudoalteromonas obscura</name>
    <dbReference type="NCBI Taxonomy" id="3048491"/>
    <lineage>
        <taxon>Bacteria</taxon>
        <taxon>Pseudomonadati</taxon>
        <taxon>Pseudomonadota</taxon>
        <taxon>Gammaproteobacteria</taxon>
        <taxon>Alteromonadales</taxon>
        <taxon>Pseudoalteromonadaceae</taxon>
        <taxon>Pseudoalteromonas</taxon>
    </lineage>
</organism>
<dbReference type="Pfam" id="PF08896">
    <property type="entry name" value="DUF1842"/>
    <property type="match status" value="1"/>
</dbReference>
<keyword evidence="3" id="KW-1185">Reference proteome</keyword>
<name>A0ABT7EIZ5_9GAMM</name>
<sequence length="166" mass="18309">MSEQKNHLTTQRAGLVHLALKSETGELYAGAPTLNLQLTLDTIHDSATGYAEVTKATATHVESVSHVSGNIIYETVMGPGSKVRIDLTGFPNIHWPQIPGQGPGIQIPPNFKATLVLEPDFSEGEVVYQYLQYPDYPQPSLGEWVKVYQRIHEVHFAETKLVDKAS</sequence>
<accession>A0ABT7EIZ5</accession>
<evidence type="ECO:0000259" key="1">
    <source>
        <dbReference type="Pfam" id="PF08896"/>
    </source>
</evidence>
<reference evidence="2 3" key="1">
    <citation type="submission" date="2023-05" db="EMBL/GenBank/DDBJ databases">
        <title>Pseudoalteromonas ardens sp. nov., Pseudoalteromonas obscura sp. nov., and Pseudoalteromonas umbrosa sp. nov., isolated from the coral Montipora capitata.</title>
        <authorList>
            <person name="Thomas E.M."/>
            <person name="Smith E.M."/>
            <person name="Papke E."/>
            <person name="Shlafstein M.D."/>
            <person name="Oline D.K."/>
            <person name="Videau P."/>
            <person name="Saw J.H."/>
            <person name="Strangman W.K."/>
            <person name="Ushijima B."/>
        </authorList>
    </citation>
    <scope>NUCLEOTIDE SEQUENCE [LARGE SCALE GENOMIC DNA]</scope>
    <source>
        <strain evidence="2 3">P94</strain>
    </source>
</reference>